<dbReference type="GO" id="GO:0006779">
    <property type="term" value="P:porphyrin-containing compound biosynthetic process"/>
    <property type="evidence" value="ECO:0007669"/>
    <property type="project" value="InterPro"/>
</dbReference>
<dbReference type="Pfam" id="PF04055">
    <property type="entry name" value="Radical_SAM"/>
    <property type="match status" value="1"/>
</dbReference>
<dbReference type="EMBL" id="RCWN01000001">
    <property type="protein sequence ID" value="RLQ86890.1"/>
    <property type="molecule type" value="Genomic_DNA"/>
</dbReference>
<dbReference type="Proteomes" id="UP000281094">
    <property type="component" value="Unassembled WGS sequence"/>
</dbReference>
<evidence type="ECO:0000313" key="4">
    <source>
        <dbReference type="EMBL" id="RLQ86890.1"/>
    </source>
</evidence>
<dbReference type="InterPro" id="IPR004559">
    <property type="entry name" value="HemW-like"/>
</dbReference>
<keyword evidence="2" id="KW-0349">Heme</keyword>
<keyword evidence="2" id="KW-0479">Metal-binding</keyword>
<dbReference type="GO" id="GO:0051539">
    <property type="term" value="F:4 iron, 4 sulfur cluster binding"/>
    <property type="evidence" value="ECO:0007669"/>
    <property type="project" value="UniProtKB-UniRule"/>
</dbReference>
<comment type="function">
    <text evidence="2">Probably acts as a heme chaperone, transferring heme to an unknown acceptor. Binds one molecule of heme per monomer, possibly covalently. Binds 1 [4Fe-4S] cluster. The cluster is coordinated with 3 cysteines and an exchangeable S-adenosyl-L-methionine.</text>
</comment>
<dbReference type="PROSITE" id="PS51918">
    <property type="entry name" value="RADICAL_SAM"/>
    <property type="match status" value="1"/>
</dbReference>
<dbReference type="GO" id="GO:0004109">
    <property type="term" value="F:coproporphyrinogen oxidase activity"/>
    <property type="evidence" value="ECO:0007669"/>
    <property type="project" value="InterPro"/>
</dbReference>
<reference evidence="4 5" key="1">
    <citation type="submission" date="2018-10" db="EMBL/GenBank/DDBJ databases">
        <title>Notoacmeibacter sp. M2BS9Y-3-1, whole genome shotgun sequence.</title>
        <authorList>
            <person name="Tuo L."/>
        </authorList>
    </citation>
    <scope>NUCLEOTIDE SEQUENCE [LARGE SCALE GENOMIC DNA]</scope>
    <source>
        <strain evidence="4 5">M2BS9Y-3-1</strain>
    </source>
</reference>
<dbReference type="SFLD" id="SFLDF00562">
    <property type="entry name" value="HemN-like__clustered_with_heat"/>
    <property type="match status" value="1"/>
</dbReference>
<dbReference type="Pfam" id="PF06969">
    <property type="entry name" value="HemN_C"/>
    <property type="match status" value="1"/>
</dbReference>
<organism evidence="4 5">
    <name type="scientific">Notoacmeibacter ruber</name>
    <dbReference type="NCBI Taxonomy" id="2670375"/>
    <lineage>
        <taxon>Bacteria</taxon>
        <taxon>Pseudomonadati</taxon>
        <taxon>Pseudomonadota</taxon>
        <taxon>Alphaproteobacteria</taxon>
        <taxon>Hyphomicrobiales</taxon>
        <taxon>Notoacmeibacteraceae</taxon>
        <taxon>Notoacmeibacter</taxon>
    </lineage>
</organism>
<dbReference type="InterPro" id="IPR007197">
    <property type="entry name" value="rSAM"/>
</dbReference>
<dbReference type="NCBIfam" id="TIGR00539">
    <property type="entry name" value="hemN_rel"/>
    <property type="match status" value="1"/>
</dbReference>
<comment type="subcellular location">
    <subcellularLocation>
        <location evidence="2">Cytoplasm</location>
    </subcellularLocation>
</comment>
<evidence type="ECO:0000256" key="2">
    <source>
        <dbReference type="RuleBase" id="RU364116"/>
    </source>
</evidence>
<name>A0A3L7J8N7_9HYPH</name>
<dbReference type="InterPro" id="IPR006638">
    <property type="entry name" value="Elp3/MiaA/NifB-like_rSAM"/>
</dbReference>
<dbReference type="InterPro" id="IPR010723">
    <property type="entry name" value="HemN_C"/>
</dbReference>
<evidence type="ECO:0000256" key="1">
    <source>
        <dbReference type="ARBA" id="ARBA00006100"/>
    </source>
</evidence>
<sequence>MASGLAEIPLRAPSPINGDDGTAGFGLYLHWPFCAAKCPYCDFNSHVRHVEPDQQRFVEGFVHQLKAMRALTGPREVTSVFIGGGTPSLMEVKTVSSVLDAADGIYGLPGGIEITMEANPQSAEAGRFAGYRAAGVNRLSLGVQSLIDTELRFLGRLHNVAEARAAIDLARQTFPRLSFDLIYARPGQAPEGWAAELNAAIDMAADHLSLYQLTIEDGTAFRRLYEAKKFRLPEEGVAADLYALTQEITAARGLPAYEVSNHAVPGAESRHNLTYWRYGEYVGIGPGAHGRFKLDNGARHVTISERHPERWLELVDSEANGVIETETLDREAQADEMLLMSLRLVEGLDLARYEDIAGRPLSPARLSLLVNDGFIEPVGNSRIRVTPAGMVVLDAVVADLAA</sequence>
<dbReference type="CDD" id="cd01335">
    <property type="entry name" value="Radical_SAM"/>
    <property type="match status" value="1"/>
</dbReference>
<dbReference type="InterPro" id="IPR034505">
    <property type="entry name" value="Coproporphyrinogen-III_oxidase"/>
</dbReference>
<keyword evidence="2" id="KW-0408">Iron</keyword>
<proteinExistence type="inferred from homology"/>
<dbReference type="AlphaFoldDB" id="A0A3L7J8N7"/>
<dbReference type="PANTHER" id="PTHR13932:SF5">
    <property type="entry name" value="RADICAL S-ADENOSYL METHIONINE DOMAIN-CONTAINING PROTEIN 1, MITOCHONDRIAL"/>
    <property type="match status" value="1"/>
</dbReference>
<dbReference type="SMART" id="SM00729">
    <property type="entry name" value="Elp3"/>
    <property type="match status" value="1"/>
</dbReference>
<comment type="caution">
    <text evidence="4">The sequence shown here is derived from an EMBL/GenBank/DDBJ whole genome shotgun (WGS) entry which is preliminary data.</text>
</comment>
<comment type="similarity">
    <text evidence="1">Belongs to the anaerobic coproporphyrinogen-III oxidase family. HemW subfamily.</text>
</comment>
<accession>A0A3L7J8N7</accession>
<keyword evidence="2" id="KW-0963">Cytoplasm</keyword>
<dbReference type="SFLD" id="SFLDG01065">
    <property type="entry name" value="anaerobic_coproporphyrinogen-I"/>
    <property type="match status" value="1"/>
</dbReference>
<dbReference type="Gene3D" id="3.30.750.200">
    <property type="match status" value="1"/>
</dbReference>
<keyword evidence="2" id="KW-0949">S-adenosyl-L-methionine</keyword>
<dbReference type="SUPFAM" id="SSF102114">
    <property type="entry name" value="Radical SAM enzymes"/>
    <property type="match status" value="1"/>
</dbReference>
<keyword evidence="2" id="KW-0004">4Fe-4S</keyword>
<dbReference type="GO" id="GO:0005737">
    <property type="term" value="C:cytoplasm"/>
    <property type="evidence" value="ECO:0007669"/>
    <property type="project" value="UniProtKB-SubCell"/>
</dbReference>
<keyword evidence="2" id="KW-0143">Chaperone</keyword>
<keyword evidence="2" id="KW-0411">Iron-sulfur</keyword>
<evidence type="ECO:0000259" key="3">
    <source>
        <dbReference type="PROSITE" id="PS51918"/>
    </source>
</evidence>
<protein>
    <recommendedName>
        <fullName evidence="2">Heme chaperone HemW</fullName>
    </recommendedName>
</protein>
<dbReference type="PANTHER" id="PTHR13932">
    <property type="entry name" value="COPROPORPHYRINIGEN III OXIDASE"/>
    <property type="match status" value="1"/>
</dbReference>
<dbReference type="InterPro" id="IPR058240">
    <property type="entry name" value="rSAM_sf"/>
</dbReference>
<dbReference type="RefSeq" id="WP_121643859.1">
    <property type="nucleotide sequence ID" value="NZ_RCWN01000001.1"/>
</dbReference>
<evidence type="ECO:0000313" key="5">
    <source>
        <dbReference type="Proteomes" id="UP000281094"/>
    </source>
</evidence>
<keyword evidence="5" id="KW-1185">Reference proteome</keyword>
<dbReference type="SFLD" id="SFLDS00029">
    <property type="entry name" value="Radical_SAM"/>
    <property type="match status" value="1"/>
</dbReference>
<feature type="domain" description="Radical SAM core" evidence="3">
    <location>
        <begin position="19"/>
        <end position="255"/>
    </location>
</feature>
<gene>
    <name evidence="4" type="ORF">D8780_00410</name>
</gene>
<dbReference type="GO" id="GO:0046872">
    <property type="term" value="F:metal ion binding"/>
    <property type="evidence" value="ECO:0007669"/>
    <property type="project" value="UniProtKB-UniRule"/>
</dbReference>
<dbReference type="SFLD" id="SFLDF00288">
    <property type="entry name" value="HemN-like__clustered_with_nucl"/>
    <property type="match status" value="1"/>
</dbReference>